<dbReference type="RefSeq" id="XP_060287658.1">
    <property type="nucleotide sequence ID" value="XM_060431655.1"/>
</dbReference>
<dbReference type="GeneID" id="85314842"/>
<keyword evidence="4" id="KW-1185">Reference proteome</keyword>
<sequence length="276" mass="29521">MTITRNIPLPSPRTAGTILAVLLTPVLLETGYLLYLKRTVTRRTVASAGRRLPAAAAAAAAGKPTADENSKARETIPASVKRPTKLPAAVADDASQDYVLAYERLVSHPVAAASLRDGQQQQLLLTSYVRATMKAFARTPQSFAIRAAAGPDARRTFAPAYIDGLAFGPGDRVDGVYTVAYRGSGGPGGRGEERVELMLDAPEGYRGPVVTGMIVAAVEVVPGDAERPEQVVFVNETWMWRRLDERPTMLEGSLGSWLHSLLAGWLVVKGVEAVTK</sequence>
<dbReference type="Proteomes" id="UP001244011">
    <property type="component" value="Unassembled WGS sequence"/>
</dbReference>
<organism evidence="3 4">
    <name type="scientific">Phialemonium atrogriseum</name>
    <dbReference type="NCBI Taxonomy" id="1093897"/>
    <lineage>
        <taxon>Eukaryota</taxon>
        <taxon>Fungi</taxon>
        <taxon>Dikarya</taxon>
        <taxon>Ascomycota</taxon>
        <taxon>Pezizomycotina</taxon>
        <taxon>Sordariomycetes</taxon>
        <taxon>Sordariomycetidae</taxon>
        <taxon>Cephalothecales</taxon>
        <taxon>Cephalothecaceae</taxon>
        <taxon>Phialemonium</taxon>
    </lineage>
</organism>
<keyword evidence="2" id="KW-1133">Transmembrane helix</keyword>
<accession>A0AAJ0C7N1</accession>
<evidence type="ECO:0000313" key="3">
    <source>
        <dbReference type="EMBL" id="KAK1771445.1"/>
    </source>
</evidence>
<evidence type="ECO:0000313" key="4">
    <source>
        <dbReference type="Proteomes" id="UP001244011"/>
    </source>
</evidence>
<comment type="caution">
    <text evidence="3">The sequence shown here is derived from an EMBL/GenBank/DDBJ whole genome shotgun (WGS) entry which is preliminary data.</text>
</comment>
<feature type="region of interest" description="Disordered" evidence="1">
    <location>
        <begin position="59"/>
        <end position="79"/>
    </location>
</feature>
<protein>
    <submittedName>
        <fullName evidence="3">Uncharacterized protein</fullName>
    </submittedName>
</protein>
<dbReference type="AlphaFoldDB" id="A0AAJ0C7N1"/>
<gene>
    <name evidence="3" type="ORF">QBC33DRAFT_591730</name>
</gene>
<dbReference type="EMBL" id="MU838998">
    <property type="protein sequence ID" value="KAK1771445.1"/>
    <property type="molecule type" value="Genomic_DNA"/>
</dbReference>
<name>A0AAJ0C7N1_9PEZI</name>
<keyword evidence="2" id="KW-0812">Transmembrane</keyword>
<feature type="transmembrane region" description="Helical" evidence="2">
    <location>
        <begin position="15"/>
        <end position="35"/>
    </location>
</feature>
<evidence type="ECO:0000256" key="2">
    <source>
        <dbReference type="SAM" id="Phobius"/>
    </source>
</evidence>
<feature type="compositionally biased region" description="Basic and acidic residues" evidence="1">
    <location>
        <begin position="65"/>
        <end position="74"/>
    </location>
</feature>
<reference evidence="3" key="1">
    <citation type="submission" date="2023-06" db="EMBL/GenBank/DDBJ databases">
        <title>Genome-scale phylogeny and comparative genomics of the fungal order Sordariales.</title>
        <authorList>
            <consortium name="Lawrence Berkeley National Laboratory"/>
            <person name="Hensen N."/>
            <person name="Bonometti L."/>
            <person name="Westerberg I."/>
            <person name="Brannstrom I.O."/>
            <person name="Guillou S."/>
            <person name="Cros-Aarteil S."/>
            <person name="Calhoun S."/>
            <person name="Haridas S."/>
            <person name="Kuo A."/>
            <person name="Mondo S."/>
            <person name="Pangilinan J."/>
            <person name="Riley R."/>
            <person name="Labutti K."/>
            <person name="Andreopoulos B."/>
            <person name="Lipzen A."/>
            <person name="Chen C."/>
            <person name="Yanf M."/>
            <person name="Daum C."/>
            <person name="Ng V."/>
            <person name="Clum A."/>
            <person name="Steindorff A."/>
            <person name="Ohm R."/>
            <person name="Martin F."/>
            <person name="Silar P."/>
            <person name="Natvig D."/>
            <person name="Lalanne C."/>
            <person name="Gautier V."/>
            <person name="Ament-Velasquez S.L."/>
            <person name="Kruys A."/>
            <person name="Hutchinson M.I."/>
            <person name="Powell A.J."/>
            <person name="Barry K."/>
            <person name="Miller A.N."/>
            <person name="Grigoriev I.V."/>
            <person name="Debuchy R."/>
            <person name="Gladieux P."/>
            <person name="Thoren M.H."/>
            <person name="Johannesson H."/>
        </authorList>
    </citation>
    <scope>NUCLEOTIDE SEQUENCE</scope>
    <source>
        <strain evidence="3">8032-3</strain>
    </source>
</reference>
<proteinExistence type="predicted"/>
<evidence type="ECO:0000256" key="1">
    <source>
        <dbReference type="SAM" id="MobiDB-lite"/>
    </source>
</evidence>
<keyword evidence="2" id="KW-0472">Membrane</keyword>